<name>A0ABQ0MVK9_9GAMM</name>
<dbReference type="PANTHER" id="PTHR12756:SF11">
    <property type="entry name" value="CYTOSOLIC CARBOXYPEPTIDASE 1"/>
    <property type="match status" value="1"/>
</dbReference>
<evidence type="ECO:0000256" key="2">
    <source>
        <dbReference type="PROSITE-ProRule" id="PRU01379"/>
    </source>
</evidence>
<dbReference type="PROSITE" id="PS52035">
    <property type="entry name" value="PEPTIDASE_M14"/>
    <property type="match status" value="1"/>
</dbReference>
<evidence type="ECO:0000256" key="1">
    <source>
        <dbReference type="ARBA" id="ARBA00001947"/>
    </source>
</evidence>
<feature type="domain" description="Peptidase M14" evidence="3">
    <location>
        <begin position="115"/>
        <end position="376"/>
    </location>
</feature>
<protein>
    <recommendedName>
        <fullName evidence="3">Peptidase M14 domain-containing protein</fullName>
    </recommendedName>
</protein>
<keyword evidence="5" id="KW-1185">Reference proteome</keyword>
<dbReference type="Gene3D" id="2.60.40.3120">
    <property type="match status" value="1"/>
</dbReference>
<dbReference type="InterPro" id="IPR000834">
    <property type="entry name" value="Peptidase_M14"/>
</dbReference>
<accession>A0ABQ0MVK9</accession>
<comment type="similarity">
    <text evidence="2">Belongs to the peptidase M14 family.</text>
</comment>
<dbReference type="EMBL" id="BDQM01000014">
    <property type="protein sequence ID" value="GAW96391.1"/>
    <property type="molecule type" value="Genomic_DNA"/>
</dbReference>
<dbReference type="Pfam" id="PF18027">
    <property type="entry name" value="Pepdidase_M14_N"/>
    <property type="match status" value="1"/>
</dbReference>
<dbReference type="PANTHER" id="PTHR12756">
    <property type="entry name" value="CYTOSOLIC CARBOXYPEPTIDASE"/>
    <property type="match status" value="1"/>
</dbReference>
<dbReference type="InterPro" id="IPR040626">
    <property type="entry name" value="Pepdidase_M14_N"/>
</dbReference>
<feature type="active site" description="Proton donor/acceptor" evidence="2">
    <location>
        <position position="340"/>
    </location>
</feature>
<dbReference type="Proteomes" id="UP000197068">
    <property type="component" value="Unassembled WGS sequence"/>
</dbReference>
<gene>
    <name evidence="4" type="ORF">MTCD1_02005</name>
</gene>
<organism evidence="4 5">
    <name type="scientific">Colwellia marinimaniae</name>
    <dbReference type="NCBI Taxonomy" id="1513592"/>
    <lineage>
        <taxon>Bacteria</taxon>
        <taxon>Pseudomonadati</taxon>
        <taxon>Pseudomonadota</taxon>
        <taxon>Gammaproteobacteria</taxon>
        <taxon>Alteromonadales</taxon>
        <taxon>Colwelliaceae</taxon>
        <taxon>Colwellia</taxon>
    </lineage>
</organism>
<evidence type="ECO:0000313" key="5">
    <source>
        <dbReference type="Proteomes" id="UP000197068"/>
    </source>
</evidence>
<dbReference type="Gene3D" id="3.40.630.10">
    <property type="entry name" value="Zn peptidases"/>
    <property type="match status" value="1"/>
</dbReference>
<dbReference type="InterPro" id="IPR050821">
    <property type="entry name" value="Cytosolic_carboxypeptidase"/>
</dbReference>
<dbReference type="SMART" id="SM00631">
    <property type="entry name" value="Zn_pept"/>
    <property type="match status" value="1"/>
</dbReference>
<dbReference type="CDD" id="cd06234">
    <property type="entry name" value="M14_PaCCP-like"/>
    <property type="match status" value="1"/>
</dbReference>
<sequence>MQITDNFDSGNIRVIDASDASNIQLEIKKDNQSDFYQWFHFKLQTDLNANGERQEHVMHLNNAGKSAYTEGWEDYQAVASYDREHWFRVPTQYDGEKLTITLTPEYDSVYFAYFAPYSYERHQDLVHNAQMHLDCQLQVLGQTLDGRDMTLLKIGEEGEGKRKIWITARQHPGETMAEWFVEGMLERLLDEDDGVGRALLNKTVFYIVPNMNPDGSVRGNLRTNACGANLNREWLEPTMERSPEVFLVRKKMLEVGVDMFLDVHGDEALPVNFVAGCEGVVNYDARHKALEDKFKKFMVALTPEFQDERGYDKDEPGKALPTVGTNWVGNQFKCLAYTIEMPFKDNDLLPDYSVGWSDERSSLLGRDFLTGVYHMVDDLRES</sequence>
<comment type="caution">
    <text evidence="4">The sequence shown here is derived from an EMBL/GenBank/DDBJ whole genome shotgun (WGS) entry which is preliminary data.</text>
</comment>
<dbReference type="RefSeq" id="WP_057181029.1">
    <property type="nucleotide sequence ID" value="NZ_BDQM01000014.1"/>
</dbReference>
<dbReference type="SUPFAM" id="SSF53187">
    <property type="entry name" value="Zn-dependent exopeptidases"/>
    <property type="match status" value="1"/>
</dbReference>
<evidence type="ECO:0000313" key="4">
    <source>
        <dbReference type="EMBL" id="GAW96391.1"/>
    </source>
</evidence>
<proteinExistence type="inferred from homology"/>
<comment type="cofactor">
    <cofactor evidence="1">
        <name>Zn(2+)</name>
        <dbReference type="ChEBI" id="CHEBI:29105"/>
    </cofactor>
</comment>
<evidence type="ECO:0000259" key="3">
    <source>
        <dbReference type="PROSITE" id="PS52035"/>
    </source>
</evidence>
<reference evidence="4 5" key="1">
    <citation type="submission" date="2017-06" db="EMBL/GenBank/DDBJ databases">
        <title>Whole Genome Sequences of Colwellia marinimaniae MTCD1.</title>
        <authorList>
            <person name="Kusumoto H."/>
            <person name="Inoue M."/>
            <person name="Tanikawa K."/>
            <person name="Maeji H."/>
            <person name="Cameron J.H."/>
            <person name="Bartlett D.H."/>
        </authorList>
    </citation>
    <scope>NUCLEOTIDE SEQUENCE [LARGE SCALE GENOMIC DNA]</scope>
    <source>
        <strain evidence="4 5">MTCD1</strain>
    </source>
</reference>
<dbReference type="Pfam" id="PF00246">
    <property type="entry name" value="Peptidase_M14"/>
    <property type="match status" value="1"/>
</dbReference>